<proteinExistence type="inferred from homology"/>
<evidence type="ECO:0000256" key="4">
    <source>
        <dbReference type="ARBA" id="ARBA00022679"/>
    </source>
</evidence>
<reference evidence="7 8" key="1">
    <citation type="journal article" date="2019" name="Int. J. Syst. Evol. Microbiol.">
        <title>The Global Catalogue of Microorganisms (GCM) 10K type strain sequencing project: providing services to taxonomists for standard genome sequencing and annotation.</title>
        <authorList>
            <consortium name="The Broad Institute Genomics Platform"/>
            <consortium name="The Broad Institute Genome Sequencing Center for Infectious Disease"/>
            <person name="Wu L."/>
            <person name="Ma J."/>
        </authorList>
    </citation>
    <scope>NUCLEOTIDE SEQUENCE [LARGE SCALE GENOMIC DNA]</scope>
    <source>
        <strain evidence="7 8">JCM 4316</strain>
    </source>
</reference>
<dbReference type="SUPFAM" id="SSF53383">
    <property type="entry name" value="PLP-dependent transferases"/>
    <property type="match status" value="1"/>
</dbReference>
<dbReference type="InterPro" id="IPR004839">
    <property type="entry name" value="Aminotransferase_I/II_large"/>
</dbReference>
<keyword evidence="5" id="KW-0663">Pyridoxal phosphate</keyword>
<dbReference type="EMBL" id="BAAASD010000018">
    <property type="protein sequence ID" value="GAA2351139.1"/>
    <property type="molecule type" value="Genomic_DNA"/>
</dbReference>
<evidence type="ECO:0000313" key="7">
    <source>
        <dbReference type="EMBL" id="GAA2351139.1"/>
    </source>
</evidence>
<comment type="caution">
    <text evidence="7">The sequence shown here is derived from an EMBL/GenBank/DDBJ whole genome shotgun (WGS) entry which is preliminary data.</text>
</comment>
<dbReference type="InterPro" id="IPR015422">
    <property type="entry name" value="PyrdxlP-dep_Trfase_small"/>
</dbReference>
<dbReference type="RefSeq" id="WP_346176147.1">
    <property type="nucleotide sequence ID" value="NZ_BAAASD010000018.1"/>
</dbReference>
<comment type="similarity">
    <text evidence="2">Belongs to the class-I pyridoxal-phosphate-dependent aminotransferase family.</text>
</comment>
<comment type="cofactor">
    <cofactor evidence="1">
        <name>pyridoxal 5'-phosphate</name>
        <dbReference type="ChEBI" id="CHEBI:597326"/>
    </cofactor>
</comment>
<dbReference type="Pfam" id="PF00155">
    <property type="entry name" value="Aminotran_1_2"/>
    <property type="match status" value="1"/>
</dbReference>
<evidence type="ECO:0000313" key="8">
    <source>
        <dbReference type="Proteomes" id="UP001500253"/>
    </source>
</evidence>
<dbReference type="Gene3D" id="3.90.1150.10">
    <property type="entry name" value="Aspartate Aminotransferase, domain 1"/>
    <property type="match status" value="1"/>
</dbReference>
<keyword evidence="8" id="KW-1185">Reference proteome</keyword>
<gene>
    <name evidence="7" type="ORF">GCM10010246_44130</name>
</gene>
<name>A0ABN3GGJ0_9ACTN</name>
<dbReference type="GO" id="GO:0008483">
    <property type="term" value="F:transaminase activity"/>
    <property type="evidence" value="ECO:0007669"/>
    <property type="project" value="UniProtKB-KW"/>
</dbReference>
<dbReference type="InterPro" id="IPR015421">
    <property type="entry name" value="PyrdxlP-dep_Trfase_major"/>
</dbReference>
<evidence type="ECO:0000256" key="1">
    <source>
        <dbReference type="ARBA" id="ARBA00001933"/>
    </source>
</evidence>
<evidence type="ECO:0000256" key="3">
    <source>
        <dbReference type="ARBA" id="ARBA00022576"/>
    </source>
</evidence>
<dbReference type="PANTHER" id="PTHR46383:SF1">
    <property type="entry name" value="ASPARTATE AMINOTRANSFERASE"/>
    <property type="match status" value="1"/>
</dbReference>
<organism evidence="7 8">
    <name type="scientific">Streptomyces cuspidosporus</name>
    <dbReference type="NCBI Taxonomy" id="66882"/>
    <lineage>
        <taxon>Bacteria</taxon>
        <taxon>Bacillati</taxon>
        <taxon>Actinomycetota</taxon>
        <taxon>Actinomycetes</taxon>
        <taxon>Kitasatosporales</taxon>
        <taxon>Streptomycetaceae</taxon>
        <taxon>Streptomyces</taxon>
    </lineage>
</organism>
<dbReference type="InterPro" id="IPR015424">
    <property type="entry name" value="PyrdxlP-dep_Trfase"/>
</dbReference>
<dbReference type="PANTHER" id="PTHR46383">
    <property type="entry name" value="ASPARTATE AMINOTRANSFERASE"/>
    <property type="match status" value="1"/>
</dbReference>
<dbReference type="InterPro" id="IPR050596">
    <property type="entry name" value="AspAT/PAT-like"/>
</dbReference>
<accession>A0ABN3GGJ0</accession>
<evidence type="ECO:0000256" key="2">
    <source>
        <dbReference type="ARBA" id="ARBA00007441"/>
    </source>
</evidence>
<keyword evidence="4" id="KW-0808">Transferase</keyword>
<evidence type="ECO:0000256" key="5">
    <source>
        <dbReference type="ARBA" id="ARBA00022898"/>
    </source>
</evidence>
<sequence>MQRELTAPAPAAPDDGGLPVLPELAARFAEAAGRTAPEPVGGAPALRAAARGYWERRGLWTDPEHVVAAPGGQPLLLALLAAVGGDVLLTRPSAAWYAPLARLVGRPAYHVPVPAECGGVPDPFALLETVRRVRAEDGEPRALLLSVADDPTGTTAPPELLHEVCEAAVAEGLLILSDETWRDTVHHPHGTVLLSPAEMCPEDVVVLTDLAGAFTPPGWPAAVARFPATERGVELRERVLSTLNAARAVPLPPVAAAAAHALDEPEPVRERTAAAARAHGAVAAAAYRALTAVGALCRPPQAGRQLYADLDELRGGLAARGITDSVELERELTRRLGRPVPGGHRFGDAPHTLRVRLSTLPLLGTGDQERLAALAAADPLRLPHVAETLTAFETAFRELTRTGPRPTGTEGSPLP</sequence>
<keyword evidence="3 7" id="KW-0032">Aminotransferase</keyword>
<feature type="domain" description="Aminotransferase class I/classII large" evidence="6">
    <location>
        <begin position="29"/>
        <end position="355"/>
    </location>
</feature>
<protein>
    <submittedName>
        <fullName evidence="7">Aminotransferase class I/II-fold pyridoxal phosphate-dependent enzyme</fullName>
    </submittedName>
</protein>
<evidence type="ECO:0000259" key="6">
    <source>
        <dbReference type="Pfam" id="PF00155"/>
    </source>
</evidence>
<dbReference type="Proteomes" id="UP001500253">
    <property type="component" value="Unassembled WGS sequence"/>
</dbReference>
<dbReference type="Gene3D" id="3.40.640.10">
    <property type="entry name" value="Type I PLP-dependent aspartate aminotransferase-like (Major domain)"/>
    <property type="match status" value="1"/>
</dbReference>